<evidence type="ECO:0000256" key="3">
    <source>
        <dbReference type="ARBA" id="ARBA00022679"/>
    </source>
</evidence>
<organism evidence="4">
    <name type="scientific">uncultured virus</name>
    <dbReference type="NCBI Taxonomy" id="340016"/>
    <lineage>
        <taxon>Viruses</taxon>
        <taxon>environmental samples</taxon>
    </lineage>
</organism>
<comment type="similarity">
    <text evidence="1">Belongs to the glycosyltransferase 2 family.</text>
</comment>
<reference evidence="4" key="1">
    <citation type="submission" date="2016-10" db="EMBL/GenBank/DDBJ databases">
        <authorList>
            <person name="Varghese N."/>
        </authorList>
    </citation>
    <scope>NUCLEOTIDE SEQUENCE</scope>
</reference>
<evidence type="ECO:0000256" key="1">
    <source>
        <dbReference type="ARBA" id="ARBA00006739"/>
    </source>
</evidence>
<dbReference type="EMBL" id="KY052794">
    <property type="protein sequence ID" value="ASE99747.1"/>
    <property type="molecule type" value="Genomic_DNA"/>
</dbReference>
<proteinExistence type="inferred from homology"/>
<protein>
    <recommendedName>
        <fullName evidence="5">Glycosyltransferase</fullName>
    </recommendedName>
</protein>
<reference evidence="4" key="2">
    <citation type="journal article" date="2017" name="Nat. Commun.">
        <title>Single-virus genomics reveals hidden cosmopolitan and abundant viruses.</title>
        <authorList>
            <person name="Martinez-Hernandez F."/>
            <person name="Fornas O."/>
            <person name="Lluesma Gomez M."/>
            <person name="Bolduc B."/>
            <person name="de la Cruz Pena M.J."/>
            <person name="Martinez J.M."/>
            <person name="Anton J."/>
            <person name="Gasol J.M."/>
            <person name="Rosselli R."/>
            <person name="Rodriguez-Valera F."/>
            <person name="Sullivan M.B."/>
            <person name="Acinas S.G."/>
            <person name="Martinez-Garcia M."/>
        </authorList>
    </citation>
    <scope>NUCLEOTIDE SEQUENCE</scope>
</reference>
<accession>A0A218MKE1</accession>
<dbReference type="PANTHER" id="PTHR43179:SF12">
    <property type="entry name" value="GALACTOFURANOSYLTRANSFERASE GLFT2"/>
    <property type="match status" value="1"/>
</dbReference>
<keyword evidence="2" id="KW-0328">Glycosyltransferase</keyword>
<dbReference type="PANTHER" id="PTHR43179">
    <property type="entry name" value="RHAMNOSYLTRANSFERASE WBBL"/>
    <property type="match status" value="1"/>
</dbReference>
<evidence type="ECO:0008006" key="5">
    <source>
        <dbReference type="Google" id="ProtNLM"/>
    </source>
</evidence>
<keyword evidence="3" id="KW-0808">Transferase</keyword>
<dbReference type="GO" id="GO:0016757">
    <property type="term" value="F:glycosyltransferase activity"/>
    <property type="evidence" value="ECO:0007669"/>
    <property type="project" value="UniProtKB-KW"/>
</dbReference>
<dbReference type="InterPro" id="IPR029044">
    <property type="entry name" value="Nucleotide-diphossugar_trans"/>
</dbReference>
<dbReference type="SUPFAM" id="SSF53448">
    <property type="entry name" value="Nucleotide-diphospho-sugar transferases"/>
    <property type="match status" value="1"/>
</dbReference>
<sequence length="246" mass="28506">MSAKIICPYVDEREILKTRSDFWNLDVHYEQDAGGIGSDLMYQKMWNKFPDDDIIIIHADMSPVEDDPDNTWYEKLCASAINNVHAGMLGCILLYPAKDKKQNFYIQNAGGKFDEKSGNPTHIGSGIDIDTQGVWGKPVLDQGQFEETREVAWNTFGGLYIKREVLNKVGNFAPEFEWTYNRDVDYCLQARAAGFKILQVPIKLIHHESRDNKRIKARDPLKLEAEMRNLETLKQKWENTKWYRNI</sequence>
<dbReference type="Gene3D" id="3.90.550.10">
    <property type="entry name" value="Spore Coat Polysaccharide Biosynthesis Protein SpsA, Chain A"/>
    <property type="match status" value="1"/>
</dbReference>
<evidence type="ECO:0000256" key="2">
    <source>
        <dbReference type="ARBA" id="ARBA00022676"/>
    </source>
</evidence>
<evidence type="ECO:0000313" key="4">
    <source>
        <dbReference type="EMBL" id="ASE99747.1"/>
    </source>
</evidence>
<name>A0A218MKE1_9VIRU</name>